<dbReference type="PROSITE" id="PS51257">
    <property type="entry name" value="PROKAR_LIPOPROTEIN"/>
    <property type="match status" value="1"/>
</dbReference>
<feature type="signal peptide" evidence="7">
    <location>
        <begin position="1"/>
        <end position="21"/>
    </location>
</feature>
<keyword evidence="2" id="KW-0964">Secreted</keyword>
<dbReference type="Gene3D" id="2.20.100.10">
    <property type="entry name" value="Thrombospondin type-1 (TSP1) repeat"/>
    <property type="match status" value="6"/>
</dbReference>
<evidence type="ECO:0000256" key="7">
    <source>
        <dbReference type="SAM" id="SignalP"/>
    </source>
</evidence>
<organism evidence="8 9">
    <name type="scientific">Merluccius polli</name>
    <name type="common">Benguela hake</name>
    <name type="synonym">Merluccius cadenati</name>
    <dbReference type="NCBI Taxonomy" id="89951"/>
    <lineage>
        <taxon>Eukaryota</taxon>
        <taxon>Metazoa</taxon>
        <taxon>Chordata</taxon>
        <taxon>Craniata</taxon>
        <taxon>Vertebrata</taxon>
        <taxon>Euteleostomi</taxon>
        <taxon>Actinopterygii</taxon>
        <taxon>Neopterygii</taxon>
        <taxon>Teleostei</taxon>
        <taxon>Neoteleostei</taxon>
        <taxon>Acanthomorphata</taxon>
        <taxon>Zeiogadaria</taxon>
        <taxon>Gadariae</taxon>
        <taxon>Gadiformes</taxon>
        <taxon>Gadoidei</taxon>
        <taxon>Merlucciidae</taxon>
        <taxon>Merluccius</taxon>
    </lineage>
</organism>
<name>A0AA47PCI0_MERPO</name>
<gene>
    <name evidence="8" type="primary">Cfp_1</name>
    <name evidence="8" type="ORF">N1851_003377</name>
</gene>
<feature type="compositionally biased region" description="Polar residues" evidence="6">
    <location>
        <begin position="231"/>
        <end position="244"/>
    </location>
</feature>
<dbReference type="PRINTS" id="PR01705">
    <property type="entry name" value="TSP1REPEAT"/>
</dbReference>
<dbReference type="InterPro" id="IPR000884">
    <property type="entry name" value="TSP1_rpt"/>
</dbReference>
<keyword evidence="4" id="KW-0677">Repeat</keyword>
<dbReference type="Pfam" id="PF00090">
    <property type="entry name" value="TSP_1"/>
    <property type="match status" value="4"/>
</dbReference>
<evidence type="ECO:0000256" key="1">
    <source>
        <dbReference type="ARBA" id="ARBA00004613"/>
    </source>
</evidence>
<keyword evidence="5" id="KW-1015">Disulfide bond</keyword>
<evidence type="ECO:0000256" key="3">
    <source>
        <dbReference type="ARBA" id="ARBA00022729"/>
    </source>
</evidence>
<dbReference type="PROSITE" id="PS50092">
    <property type="entry name" value="TSP1"/>
    <property type="match status" value="6"/>
</dbReference>
<dbReference type="Proteomes" id="UP001174136">
    <property type="component" value="Unassembled WGS sequence"/>
</dbReference>
<evidence type="ECO:0000313" key="8">
    <source>
        <dbReference type="EMBL" id="KAK0154522.1"/>
    </source>
</evidence>
<keyword evidence="3 7" id="KW-0732">Signal</keyword>
<reference evidence="8" key="1">
    <citation type="journal article" date="2023" name="Front. Mar. Sci.">
        <title>A new Merluccius polli reference genome to investigate the effects of global change in West African waters.</title>
        <authorList>
            <person name="Mateo J.L."/>
            <person name="Blanco-Fernandez C."/>
            <person name="Garcia-Vazquez E."/>
            <person name="Machado-Schiaffino G."/>
        </authorList>
    </citation>
    <scope>NUCLEOTIDE SEQUENCE</scope>
    <source>
        <strain evidence="8">C29</strain>
        <tissue evidence="8">Fin</tissue>
    </source>
</reference>
<comment type="caution">
    <text evidence="8">The sequence shown here is derived from an EMBL/GenBank/DDBJ whole genome shotgun (WGS) entry which is preliminary data.</text>
</comment>
<evidence type="ECO:0000313" key="9">
    <source>
        <dbReference type="Proteomes" id="UP001174136"/>
    </source>
</evidence>
<sequence length="546" mass="58927">MRRLQSGVLLLGFFLLAQAEGQRCFSHFNLVSGACEGEQYSVEEDDCCLNPHYGFIDNEGVCQYSTQCGRPGLHGPSVRSCAMWGVVLRTRKCHGLSDCPGVLQDTVQMKPCNSTACCSAAEWLAWGPWTPCSASCGGATGERRRERVCSHPTPGCELTCVGPKDETELCVQMRPCPGAVQIKVLWLYVSCSVVHGGWTKWSSWTPCFARCIPGPFSGGSGPFPTKRRYRSCTSPAPSKETSPAGNDCQGPTEEAGNCSELPNCPVNGNWGDWGPFGPCSSSCGEGLQLSIRLCNNPATQYGGEDCNGTSTKSAICGSLCPVHGVWTGWSAWGDCSASCHSSRASSVRTRLRSCSNPAPSAHPHAKQCPGASRDEKKCDEIPNCPVDGVWGQWGPYSGCSVTCGVGFIRSTRSCDRPAPQHGGKPCDGNASRTQECNTRTHCPVDGVWSEWSVWSSCTEDGTALKNCNDMEGTQRRRQYCVQRDFGGAPCSLAPVSEVRACYDITNCQLPGLGWSGWSEWSLCESYNNKVTSTREMICEPDLSGYR</sequence>
<feature type="chain" id="PRO_5041213020" evidence="7">
    <location>
        <begin position="22"/>
        <end position="546"/>
    </location>
</feature>
<dbReference type="PANTHER" id="PTHR22906">
    <property type="entry name" value="PROPERDIN"/>
    <property type="match status" value="1"/>
</dbReference>
<dbReference type="SMART" id="SM00209">
    <property type="entry name" value="TSP1"/>
    <property type="match status" value="6"/>
</dbReference>
<protein>
    <submittedName>
        <fullName evidence="8">Properdin</fullName>
    </submittedName>
</protein>
<dbReference type="InterPro" id="IPR036383">
    <property type="entry name" value="TSP1_rpt_sf"/>
</dbReference>
<dbReference type="AlphaFoldDB" id="A0AA47PCI0"/>
<dbReference type="InterPro" id="IPR052065">
    <property type="entry name" value="Compl_asym_regulator"/>
</dbReference>
<feature type="region of interest" description="Disordered" evidence="6">
    <location>
        <begin position="227"/>
        <end position="251"/>
    </location>
</feature>
<evidence type="ECO:0000256" key="2">
    <source>
        <dbReference type="ARBA" id="ARBA00022525"/>
    </source>
</evidence>
<comment type="subcellular location">
    <subcellularLocation>
        <location evidence="1">Secreted</location>
    </subcellularLocation>
</comment>
<dbReference type="InterPro" id="IPR049536">
    <property type="entry name" value="CFP_TSR-0"/>
</dbReference>
<dbReference type="SUPFAM" id="SSF82895">
    <property type="entry name" value="TSP-1 type 1 repeat"/>
    <property type="match status" value="6"/>
</dbReference>
<proteinExistence type="predicted"/>
<evidence type="ECO:0000256" key="6">
    <source>
        <dbReference type="SAM" id="MobiDB-lite"/>
    </source>
</evidence>
<evidence type="ECO:0000256" key="4">
    <source>
        <dbReference type="ARBA" id="ARBA00022737"/>
    </source>
</evidence>
<accession>A0AA47PCI0</accession>
<dbReference type="Pfam" id="PF18487">
    <property type="entry name" value="TSR"/>
    <property type="match status" value="1"/>
</dbReference>
<evidence type="ECO:0000256" key="5">
    <source>
        <dbReference type="ARBA" id="ARBA00023157"/>
    </source>
</evidence>
<keyword evidence="9" id="KW-1185">Reference proteome</keyword>
<dbReference type="EMBL" id="JAOPHQ010000436">
    <property type="protein sequence ID" value="KAK0154522.1"/>
    <property type="molecule type" value="Genomic_DNA"/>
</dbReference>
<dbReference type="FunFam" id="2.20.100.10:FF:000001">
    <property type="entry name" value="semaphorin-5A isoform X1"/>
    <property type="match status" value="1"/>
</dbReference>
<dbReference type="PANTHER" id="PTHR22906:SF43">
    <property type="entry name" value="PROPERDIN"/>
    <property type="match status" value="1"/>
</dbReference>
<dbReference type="FunFam" id="2.20.100.10:FF:000007">
    <property type="entry name" value="Thrombospondin 1"/>
    <property type="match status" value="1"/>
</dbReference>